<dbReference type="AlphaFoldDB" id="A0A9W8AT21"/>
<evidence type="ECO:0000313" key="2">
    <source>
        <dbReference type="EMBL" id="KAJ1964927.1"/>
    </source>
</evidence>
<sequence>APQPESNLRRRGMSCSSTTSLWDPPPANTYAITQNTDYLARKSTDIRSPLNMLNRIVPLEPRDLVL</sequence>
<proteinExistence type="predicted"/>
<dbReference type="EMBL" id="JANBPY010000649">
    <property type="protein sequence ID" value="KAJ1964927.1"/>
    <property type="molecule type" value="Genomic_DNA"/>
</dbReference>
<reference evidence="2" key="1">
    <citation type="submission" date="2022-07" db="EMBL/GenBank/DDBJ databases">
        <title>Phylogenomic reconstructions and comparative analyses of Kickxellomycotina fungi.</title>
        <authorList>
            <person name="Reynolds N.K."/>
            <person name="Stajich J.E."/>
            <person name="Barry K."/>
            <person name="Grigoriev I.V."/>
            <person name="Crous P."/>
            <person name="Smith M.E."/>
        </authorList>
    </citation>
    <scope>NUCLEOTIDE SEQUENCE</scope>
    <source>
        <strain evidence="2">RSA 1196</strain>
    </source>
</reference>
<protein>
    <submittedName>
        <fullName evidence="2">Uncharacterized protein</fullName>
    </submittedName>
</protein>
<organism evidence="2 3">
    <name type="scientific">Dispira parvispora</name>
    <dbReference type="NCBI Taxonomy" id="1520584"/>
    <lineage>
        <taxon>Eukaryota</taxon>
        <taxon>Fungi</taxon>
        <taxon>Fungi incertae sedis</taxon>
        <taxon>Zoopagomycota</taxon>
        <taxon>Kickxellomycotina</taxon>
        <taxon>Dimargaritomycetes</taxon>
        <taxon>Dimargaritales</taxon>
        <taxon>Dimargaritaceae</taxon>
        <taxon>Dispira</taxon>
    </lineage>
</organism>
<name>A0A9W8AT21_9FUNG</name>
<accession>A0A9W8AT21</accession>
<evidence type="ECO:0000256" key="1">
    <source>
        <dbReference type="SAM" id="MobiDB-lite"/>
    </source>
</evidence>
<keyword evidence="3" id="KW-1185">Reference proteome</keyword>
<evidence type="ECO:0000313" key="3">
    <source>
        <dbReference type="Proteomes" id="UP001150925"/>
    </source>
</evidence>
<gene>
    <name evidence="2" type="ORF">IWQ62_002793</name>
</gene>
<dbReference type="Proteomes" id="UP001150925">
    <property type="component" value="Unassembled WGS sequence"/>
</dbReference>
<comment type="caution">
    <text evidence="2">The sequence shown here is derived from an EMBL/GenBank/DDBJ whole genome shotgun (WGS) entry which is preliminary data.</text>
</comment>
<feature type="non-terminal residue" evidence="2">
    <location>
        <position position="1"/>
    </location>
</feature>
<feature type="region of interest" description="Disordered" evidence="1">
    <location>
        <begin position="1"/>
        <end position="28"/>
    </location>
</feature>